<dbReference type="Proteomes" id="UP001201262">
    <property type="component" value="Unassembled WGS sequence"/>
</dbReference>
<dbReference type="Pfam" id="PF08743">
    <property type="entry name" value="Nse4_C"/>
    <property type="match status" value="1"/>
</dbReference>
<dbReference type="GO" id="GO:0030915">
    <property type="term" value="C:Smc5-Smc6 complex"/>
    <property type="evidence" value="ECO:0007669"/>
    <property type="project" value="UniProtKB-UniRule"/>
</dbReference>
<sequence>MAPARIARRHQTGEQSFENTPSPSSSDKENRTRPRIRPGKRKSDQAMPPQSLPTPTSESTASKRRRLAERNSNLGPQSQLQPSQRPNTDFYDPDQDVGERREIRKSLRDLTRDLHDYRNEYLQAGNKGILSTIRKANDLFVRVKQTADATVDSHLLVNAADLTYKKSAQLATDGAVAGIDVDEFISKCMTFMRRGPTTDASSFPTGTQRRIQRRQDGADSDEDEGDALNWDWLGRAACFSHNARPSLSSFLLGPLSVQKRSRQFTQRRAANRIDTSRVDRPQDLAAEDLDKQETSNLTAMCTKINKLLQETQKNSQDAVNEELGALTVDPTAEEIQEVMDKHSIADDGGIPLFRFCINPRSFGQSVENLFYVSFLVRDGIVGVSLDSRGLPTLQSARPFAPSEAQAKGIQRHQAVFSLDFDMWNDMIAVFVIKESIIPHRNEEEENPRERPQGWYG</sequence>
<evidence type="ECO:0000256" key="3">
    <source>
        <dbReference type="ARBA" id="ARBA00022763"/>
    </source>
</evidence>
<name>A0AAD4PYS6_9EURO</name>
<dbReference type="PANTHER" id="PTHR16140">
    <property type="entry name" value="NON-STRUCTURAL MAINTENANCE OF CHROMOSOMES ELEMENT 4"/>
    <property type="match status" value="1"/>
</dbReference>
<comment type="subunit">
    <text evidence="7">Component of the SMC5-SMC6 complex.</text>
</comment>
<dbReference type="Pfam" id="PF15412">
    <property type="entry name" value="Nse4-Nse3_bdg"/>
    <property type="match status" value="1"/>
</dbReference>
<comment type="caution">
    <text evidence="11">The sequence shown here is derived from an EMBL/GenBank/DDBJ whole genome shotgun (WGS) entry which is preliminary data.</text>
</comment>
<dbReference type="PANTHER" id="PTHR16140:SF0">
    <property type="entry name" value="NON-STRUCTURAL MAINTENANCE OF CHROMOSOMES ELEMENT 4"/>
    <property type="match status" value="1"/>
</dbReference>
<keyword evidence="4 7" id="KW-0233">DNA recombination</keyword>
<dbReference type="GO" id="GO:0006310">
    <property type="term" value="P:DNA recombination"/>
    <property type="evidence" value="ECO:0007669"/>
    <property type="project" value="UniProtKB-UniRule"/>
</dbReference>
<proteinExistence type="inferred from homology"/>
<dbReference type="GeneID" id="70243994"/>
<evidence type="ECO:0000313" key="12">
    <source>
        <dbReference type="Proteomes" id="UP001201262"/>
    </source>
</evidence>
<evidence type="ECO:0000256" key="4">
    <source>
        <dbReference type="ARBA" id="ARBA00023172"/>
    </source>
</evidence>
<dbReference type="RefSeq" id="XP_046075216.1">
    <property type="nucleotide sequence ID" value="XM_046213707.1"/>
</dbReference>
<dbReference type="EMBL" id="JAJTJA010000003">
    <property type="protein sequence ID" value="KAH8701840.1"/>
    <property type="molecule type" value="Genomic_DNA"/>
</dbReference>
<dbReference type="InterPro" id="IPR029225">
    <property type="entry name" value="Nse4_Nse3-bd"/>
</dbReference>
<evidence type="ECO:0000256" key="7">
    <source>
        <dbReference type="RuleBase" id="RU365071"/>
    </source>
</evidence>
<keyword evidence="5 7" id="KW-0234">DNA repair</keyword>
<organism evidence="11 12">
    <name type="scientific">Talaromyces proteolyticus</name>
    <dbReference type="NCBI Taxonomy" id="1131652"/>
    <lineage>
        <taxon>Eukaryota</taxon>
        <taxon>Fungi</taxon>
        <taxon>Dikarya</taxon>
        <taxon>Ascomycota</taxon>
        <taxon>Pezizomycotina</taxon>
        <taxon>Eurotiomycetes</taxon>
        <taxon>Eurotiomycetidae</taxon>
        <taxon>Eurotiales</taxon>
        <taxon>Trichocomaceae</taxon>
        <taxon>Talaromyces</taxon>
        <taxon>Talaromyces sect. Bacilispori</taxon>
    </lineage>
</organism>
<protein>
    <recommendedName>
        <fullName evidence="7">Non-structural maintenance of chromosomes element 4</fullName>
    </recommendedName>
</protein>
<feature type="compositionally biased region" description="Polar residues" evidence="8">
    <location>
        <begin position="198"/>
        <end position="209"/>
    </location>
</feature>
<dbReference type="InterPro" id="IPR014854">
    <property type="entry name" value="Nse4_C"/>
</dbReference>
<evidence type="ECO:0000256" key="8">
    <source>
        <dbReference type="SAM" id="MobiDB-lite"/>
    </source>
</evidence>
<dbReference type="InterPro" id="IPR027786">
    <property type="entry name" value="Nse4/EID"/>
</dbReference>
<evidence type="ECO:0000256" key="1">
    <source>
        <dbReference type="ARBA" id="ARBA00004123"/>
    </source>
</evidence>
<evidence type="ECO:0000313" key="11">
    <source>
        <dbReference type="EMBL" id="KAH8701840.1"/>
    </source>
</evidence>
<feature type="compositionally biased region" description="Basic residues" evidence="8">
    <location>
        <begin position="1"/>
        <end position="10"/>
    </location>
</feature>
<feature type="domain" description="Nse4/EID protein Nse3/MAGE-binding" evidence="10">
    <location>
        <begin position="152"/>
        <end position="195"/>
    </location>
</feature>
<keyword evidence="12" id="KW-1185">Reference proteome</keyword>
<feature type="region of interest" description="Disordered" evidence="8">
    <location>
        <begin position="1"/>
        <end position="102"/>
    </location>
</feature>
<dbReference type="AlphaFoldDB" id="A0AAD4PYS6"/>
<evidence type="ECO:0000256" key="2">
    <source>
        <dbReference type="ARBA" id="ARBA00008997"/>
    </source>
</evidence>
<comment type="similarity">
    <text evidence="2 7">Belongs to the NSE4 family.</text>
</comment>
<keyword evidence="3 7" id="KW-0227">DNA damage</keyword>
<gene>
    <name evidence="11" type="ORF">BGW36DRAFT_355991</name>
</gene>
<feature type="compositionally biased region" description="Polar residues" evidence="8">
    <location>
        <begin position="13"/>
        <end position="25"/>
    </location>
</feature>
<comment type="subcellular location">
    <subcellularLocation>
        <location evidence="1 7">Nucleus</location>
    </subcellularLocation>
</comment>
<feature type="region of interest" description="Disordered" evidence="8">
    <location>
        <begin position="196"/>
        <end position="224"/>
    </location>
</feature>
<dbReference type="GO" id="GO:0006281">
    <property type="term" value="P:DNA repair"/>
    <property type="evidence" value="ECO:0007669"/>
    <property type="project" value="UniProtKB-UniRule"/>
</dbReference>
<feature type="domain" description="Non-structural maintenance of chromosome element 4 C-terminal" evidence="9">
    <location>
        <begin position="349"/>
        <end position="437"/>
    </location>
</feature>
<feature type="compositionally biased region" description="Polar residues" evidence="8">
    <location>
        <begin position="70"/>
        <end position="87"/>
    </location>
</feature>
<evidence type="ECO:0000256" key="6">
    <source>
        <dbReference type="ARBA" id="ARBA00023242"/>
    </source>
</evidence>
<evidence type="ECO:0000259" key="9">
    <source>
        <dbReference type="Pfam" id="PF08743"/>
    </source>
</evidence>
<evidence type="ECO:0000256" key="5">
    <source>
        <dbReference type="ARBA" id="ARBA00023204"/>
    </source>
</evidence>
<keyword evidence="6 7" id="KW-0539">Nucleus</keyword>
<reference evidence="11" key="1">
    <citation type="submission" date="2021-12" db="EMBL/GenBank/DDBJ databases">
        <title>Convergent genome expansion in fungi linked to evolution of root-endophyte symbiosis.</title>
        <authorList>
            <consortium name="DOE Joint Genome Institute"/>
            <person name="Ke Y.-H."/>
            <person name="Bonito G."/>
            <person name="Liao H.-L."/>
            <person name="Looney B."/>
            <person name="Rojas-Flechas A."/>
            <person name="Nash J."/>
            <person name="Hameed K."/>
            <person name="Schadt C."/>
            <person name="Martin F."/>
            <person name="Crous P.W."/>
            <person name="Miettinen O."/>
            <person name="Magnuson J.K."/>
            <person name="Labbe J."/>
            <person name="Jacobson D."/>
            <person name="Doktycz M.J."/>
            <person name="Veneault-Fourrey C."/>
            <person name="Kuo A."/>
            <person name="Mondo S."/>
            <person name="Calhoun S."/>
            <person name="Riley R."/>
            <person name="Ohm R."/>
            <person name="LaButti K."/>
            <person name="Andreopoulos B."/>
            <person name="Pangilinan J."/>
            <person name="Nolan M."/>
            <person name="Tritt A."/>
            <person name="Clum A."/>
            <person name="Lipzen A."/>
            <person name="Daum C."/>
            <person name="Barry K."/>
            <person name="Grigoriev I.V."/>
            <person name="Vilgalys R."/>
        </authorList>
    </citation>
    <scope>NUCLEOTIDE SEQUENCE</scope>
    <source>
        <strain evidence="11">PMI_201</strain>
    </source>
</reference>
<dbReference type="GO" id="GO:0005634">
    <property type="term" value="C:nucleus"/>
    <property type="evidence" value="ECO:0007669"/>
    <property type="project" value="UniProtKB-SubCell"/>
</dbReference>
<accession>A0AAD4PYS6</accession>
<evidence type="ECO:0000259" key="10">
    <source>
        <dbReference type="Pfam" id="PF15412"/>
    </source>
</evidence>
<comment type="function">
    <text evidence="7">Component of the SMC5-SMC6 complex, that promotes sister chromatid alignment after DNA damage and facilitates double-stranded DNA breaks (DSBs) repair via homologous recombination between sister chromatids.</text>
</comment>